<proteinExistence type="predicted"/>
<name>K3ZB60_SETIT</name>
<protein>
    <submittedName>
        <fullName evidence="1">Uncharacterized protein</fullName>
    </submittedName>
</protein>
<organism evidence="1 2">
    <name type="scientific">Setaria italica</name>
    <name type="common">Foxtail millet</name>
    <name type="synonym">Panicum italicum</name>
    <dbReference type="NCBI Taxonomy" id="4555"/>
    <lineage>
        <taxon>Eukaryota</taxon>
        <taxon>Viridiplantae</taxon>
        <taxon>Streptophyta</taxon>
        <taxon>Embryophyta</taxon>
        <taxon>Tracheophyta</taxon>
        <taxon>Spermatophyta</taxon>
        <taxon>Magnoliopsida</taxon>
        <taxon>Liliopsida</taxon>
        <taxon>Poales</taxon>
        <taxon>Poaceae</taxon>
        <taxon>PACMAD clade</taxon>
        <taxon>Panicoideae</taxon>
        <taxon>Panicodae</taxon>
        <taxon>Paniceae</taxon>
        <taxon>Cenchrinae</taxon>
        <taxon>Setaria</taxon>
    </lineage>
</organism>
<dbReference type="InParanoid" id="K3ZB60"/>
<keyword evidence="2" id="KW-1185">Reference proteome</keyword>
<dbReference type="Gramene" id="KQL15522">
    <property type="protein sequence ID" value="KQL15522"/>
    <property type="gene ID" value="SETIT_023781mg"/>
</dbReference>
<reference evidence="1" key="2">
    <citation type="submission" date="2018-08" db="UniProtKB">
        <authorList>
            <consortium name="EnsemblPlants"/>
        </authorList>
    </citation>
    <scope>IDENTIFICATION</scope>
    <source>
        <strain evidence="1">Yugu1</strain>
    </source>
</reference>
<sequence>MTPRETQIAKVPGTIELKVLHGNCGWMFVLLHLHLVLSYKLLTNQCLAVNLWSFTVLKQSALCFGTLQYNGARLPGNSTFKLRSMACKALVNQKEL</sequence>
<dbReference type="EnsemblPlants" id="KQL15522">
    <property type="protein sequence ID" value="KQL15522"/>
    <property type="gene ID" value="SETIT_023781mg"/>
</dbReference>
<dbReference type="Proteomes" id="UP000004995">
    <property type="component" value="Unassembled WGS sequence"/>
</dbReference>
<reference evidence="2" key="1">
    <citation type="journal article" date="2012" name="Nat. Biotechnol.">
        <title>Reference genome sequence of the model plant Setaria.</title>
        <authorList>
            <person name="Bennetzen J.L."/>
            <person name="Schmutz J."/>
            <person name="Wang H."/>
            <person name="Percifield R."/>
            <person name="Hawkins J."/>
            <person name="Pontaroli A.C."/>
            <person name="Estep M."/>
            <person name="Feng L."/>
            <person name="Vaughn J.N."/>
            <person name="Grimwood J."/>
            <person name="Jenkins J."/>
            <person name="Barry K."/>
            <person name="Lindquist E."/>
            <person name="Hellsten U."/>
            <person name="Deshpande S."/>
            <person name="Wang X."/>
            <person name="Wu X."/>
            <person name="Mitros T."/>
            <person name="Triplett J."/>
            <person name="Yang X."/>
            <person name="Ye C.Y."/>
            <person name="Mauro-Herrera M."/>
            <person name="Wang L."/>
            <person name="Li P."/>
            <person name="Sharma M."/>
            <person name="Sharma R."/>
            <person name="Ronald P.C."/>
            <person name="Panaud O."/>
            <person name="Kellogg E.A."/>
            <person name="Brutnell T.P."/>
            <person name="Doust A.N."/>
            <person name="Tuskan G.A."/>
            <person name="Rokhsar D."/>
            <person name="Devos K.M."/>
        </authorList>
    </citation>
    <scope>NUCLEOTIDE SEQUENCE [LARGE SCALE GENOMIC DNA]</scope>
    <source>
        <strain evidence="2">cv. Yugu1</strain>
    </source>
</reference>
<evidence type="ECO:0000313" key="2">
    <source>
        <dbReference type="Proteomes" id="UP000004995"/>
    </source>
</evidence>
<dbReference type="HOGENOM" id="CLU_2363652_0_0_1"/>
<evidence type="ECO:0000313" key="1">
    <source>
        <dbReference type="EnsemblPlants" id="KQL15522"/>
    </source>
</evidence>
<dbReference type="AlphaFoldDB" id="K3ZB60"/>
<dbReference type="OMA" id="NQCLAVN"/>
<accession>K3ZB60</accession>
<dbReference type="EMBL" id="AGNK02001730">
    <property type="status" value="NOT_ANNOTATED_CDS"/>
    <property type="molecule type" value="Genomic_DNA"/>
</dbReference>